<evidence type="ECO:0000256" key="1">
    <source>
        <dbReference type="ARBA" id="ARBA00004922"/>
    </source>
</evidence>
<name>A0A242KUC0_ENTMU</name>
<comment type="similarity">
    <text evidence="4">Belongs to the GtfB family.</text>
</comment>
<organism evidence="5 6">
    <name type="scientific">Enterococcus mundtii</name>
    <dbReference type="NCBI Taxonomy" id="53346"/>
    <lineage>
        <taxon>Bacteria</taxon>
        <taxon>Bacillati</taxon>
        <taxon>Bacillota</taxon>
        <taxon>Bacilli</taxon>
        <taxon>Lactobacillales</taxon>
        <taxon>Enterococcaceae</taxon>
        <taxon>Enterococcus</taxon>
    </lineage>
</organism>
<evidence type="ECO:0000256" key="3">
    <source>
        <dbReference type="ARBA" id="ARBA00023136"/>
    </source>
</evidence>
<dbReference type="GO" id="GO:0005886">
    <property type="term" value="C:plasma membrane"/>
    <property type="evidence" value="ECO:0007669"/>
    <property type="project" value="UniProtKB-SubCell"/>
</dbReference>
<comment type="caution">
    <text evidence="5">The sequence shown here is derived from an EMBL/GenBank/DDBJ whole genome shotgun (WGS) entry which is preliminary data.</text>
</comment>
<evidence type="ECO:0000256" key="4">
    <source>
        <dbReference type="HAMAP-Rule" id="MF_01473"/>
    </source>
</evidence>
<protein>
    <recommendedName>
        <fullName evidence="4">UDP-N-acetylglucosamine--peptide N-acetylglucosaminyltransferase stabilizing protein GtfB</fullName>
    </recommendedName>
    <alternativeName>
        <fullName evidence="4">Glycosyltransferase stabilizing protein GtfB</fullName>
    </alternativeName>
</protein>
<sequence>MINLFEDYTDYSVDLENSLVASGYKHQTVVLKDDGYLPTHVLSPIKFFIGNLDGTEKIPKFFNEVKIPEYWEIKGNNLSAEIFEGYRKKGKINYSIREEDFRAIKSVEWLNDQGRIRSVDLYNQYGVFFGRKTYSDGMLTLTTYLDTEQREVILMNHVTHTIQLYYQGKRYFFENFNEFILFFFEEAQLDVTEIFYNNLGTPFFLTSALQKKYPKKYYNHTLFWQEESETVPQNMKFLFGGTTATRRIIVQNREEYLRINQQIADMTTEIPIDYLGMLYKFKRAPELNQSILIVTASDKIAHLQELVKALPMCEFHIAARTTMSSQLLAFDRFSNVFLYPAIEDEMLEFLLNQCSVYLDINQGKEVEQIIRKAFEHHQLILGFEETVHNNRFINKKHIFRFDQASEFIHAIVQVMKNSELYGQAIGSQLWYAGQSTVSEYKEMLG</sequence>
<comment type="pathway">
    <text evidence="1 4">Protein modification; protein glycosylation.</text>
</comment>
<comment type="subunit">
    <text evidence="4">Forms a heterotetramer with 2 subunits each of GtfA and GtfB. Part of the accessory SecA2/SecY2 protein translocation apparatus.</text>
</comment>
<gene>
    <name evidence="4" type="primary">gtfB</name>
    <name evidence="5" type="ORF">A5802_002989</name>
</gene>
<dbReference type="UniPathway" id="UPA00378"/>
<comment type="subcellular location">
    <subcellularLocation>
        <location evidence="4">Cell membrane</location>
        <topology evidence="4">Peripheral membrane protein</topology>
    </subcellularLocation>
</comment>
<dbReference type="InterPro" id="IPR014268">
    <property type="entry name" value="GtfB"/>
</dbReference>
<dbReference type="GO" id="GO:0017122">
    <property type="term" value="C:protein N-acetylglucosaminyltransferase complex"/>
    <property type="evidence" value="ECO:0007669"/>
    <property type="project" value="UniProtKB-UniRule"/>
</dbReference>
<keyword evidence="2 4" id="KW-1003">Cell membrane</keyword>
<keyword evidence="3 4" id="KW-0472">Membrane</keyword>
<dbReference type="AlphaFoldDB" id="A0A242KUC0"/>
<dbReference type="HAMAP" id="MF_01473">
    <property type="entry name" value="GtfB"/>
    <property type="match status" value="1"/>
</dbReference>
<accession>A0A242KUC0</accession>
<keyword evidence="5" id="KW-0808">Transferase</keyword>
<dbReference type="NCBIfam" id="TIGR02919">
    <property type="entry name" value="accessory Sec system glycosylation chaperone GtfB"/>
    <property type="match status" value="1"/>
</dbReference>
<dbReference type="RefSeq" id="WP_086335528.1">
    <property type="nucleotide sequence ID" value="NZ_NGMS01000004.1"/>
</dbReference>
<evidence type="ECO:0000256" key="2">
    <source>
        <dbReference type="ARBA" id="ARBA00022475"/>
    </source>
</evidence>
<reference evidence="5 6" key="1">
    <citation type="submission" date="2017-05" db="EMBL/GenBank/DDBJ databases">
        <title>The Genome Sequence of Enterococcus mundtii 6B1_DIV0119.</title>
        <authorList>
            <consortium name="The Broad Institute Genomics Platform"/>
            <consortium name="The Broad Institute Genomic Center for Infectious Diseases"/>
            <person name="Earl A."/>
            <person name="Manson A."/>
            <person name="Schwartman J."/>
            <person name="Gilmore M."/>
            <person name="Abouelleil A."/>
            <person name="Cao P."/>
            <person name="Chapman S."/>
            <person name="Cusick C."/>
            <person name="Shea T."/>
            <person name="Young S."/>
            <person name="Neafsey D."/>
            <person name="Nusbaum C."/>
            <person name="Birren B."/>
        </authorList>
    </citation>
    <scope>NUCLEOTIDE SEQUENCE [LARGE SCALE GENOMIC DNA]</scope>
    <source>
        <strain evidence="5 6">6B1_DIV0119</strain>
    </source>
</reference>
<proteinExistence type="inferred from homology"/>
<dbReference type="GO" id="GO:0016740">
    <property type="term" value="F:transferase activity"/>
    <property type="evidence" value="ECO:0007669"/>
    <property type="project" value="UniProtKB-KW"/>
</dbReference>
<evidence type="ECO:0000313" key="6">
    <source>
        <dbReference type="Proteomes" id="UP000195024"/>
    </source>
</evidence>
<dbReference type="Proteomes" id="UP000195024">
    <property type="component" value="Unassembled WGS sequence"/>
</dbReference>
<dbReference type="EMBL" id="NGMS01000004">
    <property type="protein sequence ID" value="OTP24834.1"/>
    <property type="molecule type" value="Genomic_DNA"/>
</dbReference>
<comment type="function">
    <text evidence="4">Required for polymorphic O-glycosylation of the serine-rich repeat protein in this bacteria. A stabilizing protein that is part of the accessory SecA2/SecY2 system specifically required to export serine-rich repeat cell wall proteins usually encoded upstream in the same operon. The GtfA-GtfB complex adds GlcNAc from UDP-GlcNAc to the substrate protein, attaching the first sugar residue. Stabilizes the glycosylation activity of GtfA. Has no N-acetylglucosaminyl transferase activity on its own.</text>
</comment>
<evidence type="ECO:0000313" key="5">
    <source>
        <dbReference type="EMBL" id="OTP24834.1"/>
    </source>
</evidence>
<dbReference type="GO" id="GO:0031647">
    <property type="term" value="P:regulation of protein stability"/>
    <property type="evidence" value="ECO:0007669"/>
    <property type="project" value="UniProtKB-UniRule"/>
</dbReference>